<feature type="transmembrane region" description="Helical" evidence="1">
    <location>
        <begin position="5"/>
        <end position="24"/>
    </location>
</feature>
<gene>
    <name evidence="2" type="ORF">C4S77_01960</name>
</gene>
<dbReference type="AlphaFoldDB" id="A0A2S8AH55"/>
<keyword evidence="1" id="KW-0472">Membrane</keyword>
<evidence type="ECO:0000313" key="2">
    <source>
        <dbReference type="EMBL" id="PQL95582.1"/>
    </source>
</evidence>
<feature type="transmembrane region" description="Helical" evidence="1">
    <location>
        <begin position="44"/>
        <end position="65"/>
    </location>
</feature>
<dbReference type="EMBL" id="PSZM01000001">
    <property type="protein sequence ID" value="PQL95582.1"/>
    <property type="molecule type" value="Genomic_DNA"/>
</dbReference>
<dbReference type="RefSeq" id="WP_146106007.1">
    <property type="nucleotide sequence ID" value="NZ_PSZM01000001.1"/>
</dbReference>
<accession>A0A2S8AH55</accession>
<keyword evidence="3" id="KW-1185">Reference proteome</keyword>
<keyword evidence="1" id="KW-0812">Transmembrane</keyword>
<evidence type="ECO:0000313" key="3">
    <source>
        <dbReference type="Proteomes" id="UP000238042"/>
    </source>
</evidence>
<sequence>MNKKIILLIIGLCMSVFAVPLTYIVGKLLIKYFKITTVPILKPIMLSTMVVGLTLVGACIGHIIVDRIVKFHKTKNSNNLTVNLVKYFVENHKSIENFIIIFFLCLLLFMLYGIWIKEYINK</sequence>
<feature type="transmembrane region" description="Helical" evidence="1">
    <location>
        <begin position="98"/>
        <end position="116"/>
    </location>
</feature>
<proteinExistence type="predicted"/>
<comment type="caution">
    <text evidence="2">The sequence shown here is derived from an EMBL/GenBank/DDBJ whole genome shotgun (WGS) entry which is preliminary data.</text>
</comment>
<dbReference type="Proteomes" id="UP000238042">
    <property type="component" value="Unassembled WGS sequence"/>
</dbReference>
<protein>
    <submittedName>
        <fullName evidence="2">Uncharacterized protein</fullName>
    </submittedName>
</protein>
<reference evidence="2 3" key="1">
    <citation type="submission" date="2018-02" db="EMBL/GenBank/DDBJ databases">
        <title>Genome sequences of Apibacter spp., gut symbionts of Asian honey bees.</title>
        <authorList>
            <person name="Kwong W.K."/>
            <person name="Steele M.I."/>
            <person name="Moran N.A."/>
        </authorList>
    </citation>
    <scope>NUCLEOTIDE SEQUENCE [LARGE SCALE GENOMIC DNA]</scope>
    <source>
        <strain evidence="3">wkB301</strain>
    </source>
</reference>
<evidence type="ECO:0000256" key="1">
    <source>
        <dbReference type="SAM" id="Phobius"/>
    </source>
</evidence>
<organism evidence="2 3">
    <name type="scientific">Apibacter adventoris</name>
    <dbReference type="NCBI Taxonomy" id="1679466"/>
    <lineage>
        <taxon>Bacteria</taxon>
        <taxon>Pseudomonadati</taxon>
        <taxon>Bacteroidota</taxon>
        <taxon>Flavobacteriia</taxon>
        <taxon>Flavobacteriales</taxon>
        <taxon>Weeksellaceae</taxon>
        <taxon>Apibacter</taxon>
    </lineage>
</organism>
<keyword evidence="1" id="KW-1133">Transmembrane helix</keyword>
<name>A0A2S8AH55_9FLAO</name>